<dbReference type="InterPro" id="IPR050298">
    <property type="entry name" value="Gram-neg_bact_OMP"/>
</dbReference>
<dbReference type="Proteomes" id="UP000008932">
    <property type="component" value="Chromosome"/>
</dbReference>
<keyword evidence="3" id="KW-0813">Transport</keyword>
<evidence type="ECO:0000256" key="10">
    <source>
        <dbReference type="ARBA" id="ARBA00023237"/>
    </source>
</evidence>
<comment type="subcellular location">
    <subcellularLocation>
        <location evidence="1">Cell outer membrane</location>
        <topology evidence="1">Multi-pass membrane protein</topology>
    </subcellularLocation>
</comment>
<gene>
    <name evidence="13" type="primary">type</name>
    <name evidence="13" type="ordered locus">PSTAB_2673</name>
</gene>
<keyword evidence="7" id="KW-0406">Ion transport</keyword>
<dbReference type="GO" id="GO:0015288">
    <property type="term" value="F:porin activity"/>
    <property type="evidence" value="ECO:0007669"/>
    <property type="project" value="UniProtKB-KW"/>
</dbReference>
<reference evidence="14" key="3">
    <citation type="submission" date="2011-06" db="EMBL/GenBank/DDBJ databases">
        <title>Complete genome sequence of Pseudomonas stutzeri strain CGMCC 1.1803.</title>
        <authorList>
            <person name="Yan Y."/>
            <person name="Chen M."/>
            <person name="Lu W."/>
            <person name="Zhang W."/>
            <person name="Ping S."/>
            <person name="Lin M."/>
        </authorList>
    </citation>
    <scope>NUCLEOTIDE SEQUENCE [LARGE SCALE GENOMIC DNA]</scope>
    <source>
        <strain evidence="14">ATCC 17588 / DSM 5190 / CCUG 11256 / JCM 5965 / LMG 11199 / NCIMB 11358 / Stanier 221</strain>
    </source>
</reference>
<evidence type="ECO:0000259" key="12">
    <source>
        <dbReference type="Pfam" id="PF13609"/>
    </source>
</evidence>
<organism evidence="13 14">
    <name type="scientific">Stutzerimonas stutzeri (strain ATCC 17588 / DSM 5190 / CCUG 11256 / JCM 5965 / LMG 11199 / NBRC 14165 / NCIMB 11358 / Stanier 221)</name>
    <name type="common">Pseudomonas stutzeri</name>
    <dbReference type="NCBI Taxonomy" id="96563"/>
    <lineage>
        <taxon>Bacteria</taxon>
        <taxon>Pseudomonadati</taxon>
        <taxon>Pseudomonadota</taxon>
        <taxon>Gammaproteobacteria</taxon>
        <taxon>Pseudomonadales</taxon>
        <taxon>Pseudomonadaceae</taxon>
        <taxon>Stutzerimonas</taxon>
    </lineage>
</organism>
<feature type="chain" id="PRO_5003372246" evidence="11">
    <location>
        <begin position="28"/>
        <end position="367"/>
    </location>
</feature>
<evidence type="ECO:0000256" key="3">
    <source>
        <dbReference type="ARBA" id="ARBA00022448"/>
    </source>
</evidence>
<keyword evidence="6 11" id="KW-0732">Signal</keyword>
<evidence type="ECO:0000313" key="13">
    <source>
        <dbReference type="EMBL" id="AEJ05954.1"/>
    </source>
</evidence>
<dbReference type="PATRIC" id="fig|316.105.peg.2898"/>
<reference evidence="13 14" key="1">
    <citation type="journal article" date="2011" name="J. Bacteriol.">
        <title>Complete Genome Sequence of the Type Strain Pseudomonas stutzeri CGMCC 1.1803.</title>
        <authorList>
            <person name="Chen M."/>
            <person name="Yan Y."/>
            <person name="Zhang W."/>
            <person name="Lu W."/>
            <person name="Wang J."/>
            <person name="Ping S."/>
            <person name="Lin M."/>
        </authorList>
    </citation>
    <scope>NUCLEOTIDE SEQUENCE [LARGE SCALE GENOMIC DNA]</scope>
    <source>
        <strain evidence="14">ATCC 17588 / DSM 5190 / CCUG 11256 / JCM 5965 / LMG 11199 / NCIMB 11358 / Stanier 221</strain>
    </source>
</reference>
<evidence type="ECO:0000256" key="1">
    <source>
        <dbReference type="ARBA" id="ARBA00004571"/>
    </source>
</evidence>
<evidence type="ECO:0000256" key="11">
    <source>
        <dbReference type="SAM" id="SignalP"/>
    </source>
</evidence>
<dbReference type="InterPro" id="IPR002299">
    <property type="entry name" value="Porin_Neis"/>
</dbReference>
<accession>F8H4P5</accession>
<evidence type="ECO:0000256" key="5">
    <source>
        <dbReference type="ARBA" id="ARBA00022692"/>
    </source>
</evidence>
<dbReference type="PRINTS" id="PR00184">
    <property type="entry name" value="NEISSPPORIN"/>
</dbReference>
<dbReference type="InterPro" id="IPR033900">
    <property type="entry name" value="Gram_neg_porin_domain"/>
</dbReference>
<feature type="signal peptide" evidence="11">
    <location>
        <begin position="1"/>
        <end position="27"/>
    </location>
</feature>
<dbReference type="GO" id="GO:0034220">
    <property type="term" value="P:monoatomic ion transmembrane transport"/>
    <property type="evidence" value="ECO:0007669"/>
    <property type="project" value="InterPro"/>
</dbReference>
<feature type="domain" description="Porin" evidence="12">
    <location>
        <begin position="18"/>
        <end position="325"/>
    </location>
</feature>
<dbReference type="CDD" id="cd00342">
    <property type="entry name" value="gram_neg_porins"/>
    <property type="match status" value="1"/>
</dbReference>
<dbReference type="PRINTS" id="PR00182">
    <property type="entry name" value="ECOLNEIPORIN"/>
</dbReference>
<dbReference type="InterPro" id="IPR001702">
    <property type="entry name" value="Porin_Gram-ve"/>
</dbReference>
<dbReference type="AlphaFoldDB" id="F8H4P5"/>
<dbReference type="HOGENOM" id="CLU_038238_3_1_6"/>
<dbReference type="Gene3D" id="2.40.160.10">
    <property type="entry name" value="Porin"/>
    <property type="match status" value="1"/>
</dbReference>
<keyword evidence="9" id="KW-0472">Membrane</keyword>
<evidence type="ECO:0000256" key="9">
    <source>
        <dbReference type="ARBA" id="ARBA00023136"/>
    </source>
</evidence>
<evidence type="ECO:0000256" key="8">
    <source>
        <dbReference type="ARBA" id="ARBA00023114"/>
    </source>
</evidence>
<evidence type="ECO:0000256" key="4">
    <source>
        <dbReference type="ARBA" id="ARBA00022452"/>
    </source>
</evidence>
<keyword evidence="5" id="KW-0812">Transmembrane</keyword>
<keyword evidence="4" id="KW-1134">Transmembrane beta strand</keyword>
<evidence type="ECO:0000313" key="14">
    <source>
        <dbReference type="Proteomes" id="UP000008932"/>
    </source>
</evidence>
<protein>
    <submittedName>
        <fullName evidence="13">Porin Gram-negative type</fullName>
    </submittedName>
</protein>
<name>F8H4P5_STUS2</name>
<evidence type="ECO:0000256" key="7">
    <source>
        <dbReference type="ARBA" id="ARBA00023065"/>
    </source>
</evidence>
<dbReference type="KEGG" id="psz:PSTAB_2673"/>
<dbReference type="PANTHER" id="PTHR34501:SF9">
    <property type="entry name" value="MAJOR OUTER MEMBRANE PROTEIN P.IA"/>
    <property type="match status" value="1"/>
</dbReference>
<accession>A0A0H3Z2E8</accession>
<proteinExistence type="predicted"/>
<dbReference type="GO" id="GO:0009279">
    <property type="term" value="C:cell outer membrane"/>
    <property type="evidence" value="ECO:0007669"/>
    <property type="project" value="UniProtKB-SubCell"/>
</dbReference>
<dbReference type="PANTHER" id="PTHR34501">
    <property type="entry name" value="PROTEIN YDDL-RELATED"/>
    <property type="match status" value="1"/>
</dbReference>
<dbReference type="EMBL" id="CP002881">
    <property type="protein sequence ID" value="AEJ05954.1"/>
    <property type="molecule type" value="Genomic_DNA"/>
</dbReference>
<dbReference type="SUPFAM" id="SSF56935">
    <property type="entry name" value="Porins"/>
    <property type="match status" value="1"/>
</dbReference>
<sequence>MELWSFLMKKKLIAVVVSAAAVMPVLAAADVNIYGRVHVSTDFLDDGADYSETNISSNSSRLGFKGDHQINPDLKAFFQVEQQINFTTGSGDSDSTNFATRDTFVGLAGDFGSVQLGRFDSPFKVARGPANLFGDQVGDMRNLTRVGNARFDERYDNTVQYTTPSFGGFNAVLAYSVHEGQWVEENEDSDGISVALNYVGGPLEASLAYETVEEDTSRGERDGIRAAAAYKLTDEFKLVGFYQTVDYDGFEGTSAALRDQLSSKTYGLGGEFKVASNTALKAMWMTRDADASNYDADMWVVGVEHKLDKAVRVYANYAVLDNDDNVALTPWSQARSANPTGQSINDGVNEALGEKASGLSVGLRYDF</sequence>
<evidence type="ECO:0000256" key="2">
    <source>
        <dbReference type="ARBA" id="ARBA00011233"/>
    </source>
</evidence>
<dbReference type="Pfam" id="PF13609">
    <property type="entry name" value="Porin_4"/>
    <property type="match status" value="1"/>
</dbReference>
<dbReference type="GO" id="GO:0046930">
    <property type="term" value="C:pore complex"/>
    <property type="evidence" value="ECO:0007669"/>
    <property type="project" value="UniProtKB-KW"/>
</dbReference>
<evidence type="ECO:0000256" key="6">
    <source>
        <dbReference type="ARBA" id="ARBA00022729"/>
    </source>
</evidence>
<keyword evidence="10" id="KW-0998">Cell outer membrane</keyword>
<comment type="subunit">
    <text evidence="2">Homotrimer.</text>
</comment>
<keyword evidence="8" id="KW-0626">Porin</keyword>
<reference key="2">
    <citation type="submission" date="2011-06" db="EMBL/GenBank/DDBJ databases">
        <title>Complete Genome Sequence of Pseudomonas stutzeri Strain CGMCC 1.1803.</title>
        <authorList>
            <person name="Yan Y."/>
            <person name="Chen M."/>
            <person name="Lu W."/>
            <person name="Zhang W."/>
            <person name="Ping S."/>
            <person name="Lin M."/>
        </authorList>
    </citation>
    <scope>NUCLEOTIDE SEQUENCE</scope>
    <source>
        <strain>ATCC 17588</strain>
    </source>
</reference>
<dbReference type="InterPro" id="IPR023614">
    <property type="entry name" value="Porin_dom_sf"/>
</dbReference>